<dbReference type="Proteomes" id="UP001596481">
    <property type="component" value="Unassembled WGS sequence"/>
</dbReference>
<evidence type="ECO:0000256" key="1">
    <source>
        <dbReference type="SAM" id="Phobius"/>
    </source>
</evidence>
<dbReference type="InterPro" id="IPR058318">
    <property type="entry name" value="DUF8005"/>
</dbReference>
<sequence length="66" mass="8016">MVDALALFYVSAVSLLFFFWVYGIYAFSRDCRNTYAPKFRRTVRGWRLQRTEEEQQELNESERQLL</sequence>
<reference evidence="2 3" key="1">
    <citation type="journal article" date="2019" name="Int. J. Syst. Evol. Microbiol.">
        <title>The Global Catalogue of Microorganisms (GCM) 10K type strain sequencing project: providing services to taxonomists for standard genome sequencing and annotation.</title>
        <authorList>
            <consortium name="The Broad Institute Genomics Platform"/>
            <consortium name="The Broad Institute Genome Sequencing Center for Infectious Disease"/>
            <person name="Wu L."/>
            <person name="Ma J."/>
        </authorList>
    </citation>
    <scope>NUCLEOTIDE SEQUENCE [LARGE SCALE GENOMIC DNA]</scope>
    <source>
        <strain evidence="2 3">DSM 29988</strain>
    </source>
</reference>
<dbReference type="EMBL" id="JBHTAA010000001">
    <property type="protein sequence ID" value="MFC7202758.1"/>
    <property type="molecule type" value="Genomic_DNA"/>
</dbReference>
<keyword evidence="1" id="KW-1133">Transmembrane helix</keyword>
<keyword evidence="1" id="KW-0472">Membrane</keyword>
<feature type="transmembrane region" description="Helical" evidence="1">
    <location>
        <begin position="6"/>
        <end position="28"/>
    </location>
</feature>
<proteinExistence type="predicted"/>
<dbReference type="Pfam" id="PF26027">
    <property type="entry name" value="DUF8005"/>
    <property type="match status" value="1"/>
</dbReference>
<accession>A0ABD5ZC22</accession>
<name>A0ABD5ZC22_9EURY</name>
<protein>
    <submittedName>
        <fullName evidence="2">Uncharacterized protein</fullName>
    </submittedName>
</protein>
<dbReference type="AlphaFoldDB" id="A0ABD5ZC22"/>
<evidence type="ECO:0000313" key="3">
    <source>
        <dbReference type="Proteomes" id="UP001596481"/>
    </source>
</evidence>
<keyword evidence="3" id="KW-1185">Reference proteome</keyword>
<comment type="caution">
    <text evidence="2">The sequence shown here is derived from an EMBL/GenBank/DDBJ whole genome shotgun (WGS) entry which is preliminary data.</text>
</comment>
<evidence type="ECO:0000313" key="2">
    <source>
        <dbReference type="EMBL" id="MFC7202758.1"/>
    </source>
</evidence>
<gene>
    <name evidence="2" type="ORF">ACFQJC_04475</name>
</gene>
<organism evidence="2 3">
    <name type="scientific">Haloferax namakaokahaiae</name>
    <dbReference type="NCBI Taxonomy" id="1748331"/>
    <lineage>
        <taxon>Archaea</taxon>
        <taxon>Methanobacteriati</taxon>
        <taxon>Methanobacteriota</taxon>
        <taxon>Stenosarchaea group</taxon>
        <taxon>Halobacteria</taxon>
        <taxon>Halobacteriales</taxon>
        <taxon>Haloferacaceae</taxon>
        <taxon>Haloferax</taxon>
    </lineage>
</organism>
<keyword evidence="1" id="KW-0812">Transmembrane</keyword>
<dbReference type="RefSeq" id="WP_390222049.1">
    <property type="nucleotide sequence ID" value="NZ_JBHTAA010000001.1"/>
</dbReference>